<evidence type="ECO:0000256" key="1">
    <source>
        <dbReference type="ARBA" id="ARBA00023002"/>
    </source>
</evidence>
<keyword evidence="1" id="KW-0560">Oxidoreductase</keyword>
<evidence type="ECO:0000313" key="4">
    <source>
        <dbReference type="Proteomes" id="UP000184085"/>
    </source>
</evidence>
<dbReference type="GO" id="GO:0005737">
    <property type="term" value="C:cytoplasm"/>
    <property type="evidence" value="ECO:0007669"/>
    <property type="project" value="TreeGrafter"/>
</dbReference>
<protein>
    <recommendedName>
        <fullName evidence="2">FAD dependent oxidoreductase domain-containing protein</fullName>
    </recommendedName>
</protein>
<dbReference type="Proteomes" id="UP000184085">
    <property type="component" value="Unassembled WGS sequence"/>
</dbReference>
<reference evidence="4" key="1">
    <citation type="submission" date="2016-09" db="EMBL/GenBank/DDBJ databases">
        <authorList>
            <person name="Wibberg D."/>
        </authorList>
    </citation>
    <scope>NUCLEOTIDE SEQUENCE [LARGE SCALE GENOMIC DNA]</scope>
</reference>
<evidence type="ECO:0000259" key="2">
    <source>
        <dbReference type="Pfam" id="PF01266"/>
    </source>
</evidence>
<evidence type="ECO:0000313" key="3">
    <source>
        <dbReference type="EMBL" id="SCM68600.1"/>
    </source>
</evidence>
<organism evidence="3 4">
    <name type="scientific">Donghicola eburneus</name>
    <dbReference type="NCBI Taxonomy" id="393278"/>
    <lineage>
        <taxon>Bacteria</taxon>
        <taxon>Pseudomonadati</taxon>
        <taxon>Pseudomonadota</taxon>
        <taxon>Alphaproteobacteria</taxon>
        <taxon>Rhodobacterales</taxon>
        <taxon>Roseobacteraceae</taxon>
        <taxon>Donghicola</taxon>
    </lineage>
</organism>
<keyword evidence="4" id="KW-1185">Reference proteome</keyword>
<dbReference type="PANTHER" id="PTHR13847:SF281">
    <property type="entry name" value="FAD DEPENDENT OXIDOREDUCTASE DOMAIN-CONTAINING PROTEIN"/>
    <property type="match status" value="1"/>
</dbReference>
<dbReference type="Gene3D" id="3.50.50.60">
    <property type="entry name" value="FAD/NAD(P)-binding domain"/>
    <property type="match status" value="1"/>
</dbReference>
<sequence length="433" mass="46146">MNLLFANDRQGHYPPSWYADVLDVPDARPPLRGEAQADVCIVGAGYTGLSAAWQLAERGFKVIVVEAHRAGWGASGRNGGQVGSGFNKGQEWLEARMGAGNARLLWDLSQDAKALVRALADEDPAIAYRPGVAHAEWHASDVPDTQADADHLAKHYGYDQVEKLDRDAMQALIGSPCYQGGSVDWGAGHVNPLALALSLARKAEAAGATIHENTLVHRVEPGADPVVRCDKGFVRAKHVILAGNGYLGPLVSGVASRVMPINNFIAATEPLGDRAASVLARDIAVADSKFVINYFRMSADGRLLFGGGESYGYKFPSDIEGTVRKPLETVFPQLKGVKITHAWGGTLGISAQRLPVFDRPAQGLWAASGYSGHGVALATFSGRILAEAISGEMGRFDVLNALPSPRFPGGGAFRTPLLVMAMSWYALRDKLGI</sequence>
<dbReference type="Pfam" id="PF01266">
    <property type="entry name" value="DAO"/>
    <property type="match status" value="1"/>
</dbReference>
<dbReference type="AlphaFoldDB" id="A0A1M4N152"/>
<feature type="domain" description="FAD dependent oxidoreductase" evidence="2">
    <location>
        <begin position="38"/>
        <end position="387"/>
    </location>
</feature>
<dbReference type="Gene3D" id="3.30.9.10">
    <property type="entry name" value="D-Amino Acid Oxidase, subunit A, domain 2"/>
    <property type="match status" value="1"/>
</dbReference>
<dbReference type="RefSeq" id="WP_072707329.1">
    <property type="nucleotide sequence ID" value="NZ_FMJB01000056.1"/>
</dbReference>
<dbReference type="InterPro" id="IPR036188">
    <property type="entry name" value="FAD/NAD-bd_sf"/>
</dbReference>
<dbReference type="InterPro" id="IPR006076">
    <property type="entry name" value="FAD-dep_OxRdtase"/>
</dbReference>
<dbReference type="GO" id="GO:0016491">
    <property type="term" value="F:oxidoreductase activity"/>
    <property type="evidence" value="ECO:0007669"/>
    <property type="project" value="UniProtKB-KW"/>
</dbReference>
<dbReference type="PANTHER" id="PTHR13847">
    <property type="entry name" value="SARCOSINE DEHYDROGENASE-RELATED"/>
    <property type="match status" value="1"/>
</dbReference>
<name>A0A1M4N152_9RHOB</name>
<proteinExistence type="predicted"/>
<gene>
    <name evidence="3" type="ORF">KARMA_2824</name>
</gene>
<accession>A0A1M4N152</accession>
<dbReference type="EMBL" id="FMJB01000056">
    <property type="protein sequence ID" value="SCM68600.1"/>
    <property type="molecule type" value="Genomic_DNA"/>
</dbReference>
<dbReference type="SUPFAM" id="SSF51905">
    <property type="entry name" value="FAD/NAD(P)-binding domain"/>
    <property type="match status" value="1"/>
</dbReference>